<dbReference type="GO" id="GO:0006886">
    <property type="term" value="P:intracellular protein transport"/>
    <property type="evidence" value="ECO:0007669"/>
    <property type="project" value="InterPro"/>
</dbReference>
<sequence>MHPKSDIQRARLAAAVKNIFLFRSLDVFQMQEVLDAMFERKVTPGESVIEQGDDGDNFYVIESGQYSIYVQPDGAAAPKKVGGYDSSGSFGELALMYNMPRAATIQADTNGSLWAMDRQTFRRIILKNAFKKRKMYEKLLESVPMLKTLEPYERMNLADALVPQTFNNGEIIIEQGDDADGMYFVEEGTVRIMRAEHNQEERQVSTVTKGGYLGELALLTNRPRAASAYAVGEVRLAFLDREAFERLLGPCMDVMKREMQQDPSVTMDAYQNGEGAKEAEFQRIAQNISTNIQKISQNVSSMQRMVRQLGTPQDTADLRAQLHQIQHYTNQLAKDTHRSRKDLDLLPAPLSPSTQRQWKLQRERLTNDFTTALSSFQNVQRQAAEQEREEVKRARAESGTGFFTESEGGRHDPLVQLGGHQSQTQAVMEEEERMQELRERETAVRQLESDIMDVNQIFKDLATMVHEQGEVIDSIEANVESTHMNVGQGVQQLAKASDYQSWTRKQTVTLLAVFLFTALVIGLILRARWRH</sequence>
<evidence type="ECO:0000256" key="7">
    <source>
        <dbReference type="ARBA" id="ARBA00022741"/>
    </source>
</evidence>
<evidence type="ECO:0000256" key="11">
    <source>
        <dbReference type="RuleBase" id="RU003858"/>
    </source>
</evidence>
<evidence type="ECO:0000256" key="6">
    <source>
        <dbReference type="ARBA" id="ARBA00022737"/>
    </source>
</evidence>
<keyword evidence="13" id="KW-1133">Transmembrane helix</keyword>
<dbReference type="GO" id="GO:0034236">
    <property type="term" value="F:protein kinase A catalytic subunit binding"/>
    <property type="evidence" value="ECO:0007669"/>
    <property type="project" value="TreeGrafter"/>
</dbReference>
<gene>
    <name evidence="16" type="primary">Pka-R2_0</name>
    <name evidence="16" type="ORF">FJT64_019223</name>
</gene>
<evidence type="ECO:0000256" key="2">
    <source>
        <dbReference type="ARBA" id="ARBA00005753"/>
    </source>
</evidence>
<feature type="domain" description="T-SNARE coiled-coil homology" evidence="15">
    <location>
        <begin position="434"/>
        <end position="496"/>
    </location>
</feature>
<dbReference type="PROSITE" id="PS00888">
    <property type="entry name" value="CNMP_BINDING_1"/>
    <property type="match status" value="2"/>
</dbReference>
<accession>A0A6A4WWN8</accession>
<keyword evidence="13" id="KW-0472">Membrane</keyword>
<dbReference type="InterPro" id="IPR000727">
    <property type="entry name" value="T_SNARE_dom"/>
</dbReference>
<dbReference type="PROSITE" id="PS00914">
    <property type="entry name" value="SYNTAXIN"/>
    <property type="match status" value="1"/>
</dbReference>
<evidence type="ECO:0000313" key="16">
    <source>
        <dbReference type="EMBL" id="KAF0309689.1"/>
    </source>
</evidence>
<dbReference type="InterPro" id="IPR018488">
    <property type="entry name" value="cNMP-bd_CS"/>
</dbReference>
<evidence type="ECO:0000256" key="3">
    <source>
        <dbReference type="ARBA" id="ARBA00009063"/>
    </source>
</evidence>
<dbReference type="InterPro" id="IPR006012">
    <property type="entry name" value="Syntaxin/epimorphin_CS"/>
</dbReference>
<dbReference type="InterPro" id="IPR050503">
    <property type="entry name" value="cAMP-dep_PK_reg_su-like"/>
</dbReference>
<keyword evidence="4" id="KW-0597">Phosphoprotein</keyword>
<dbReference type="Proteomes" id="UP000440578">
    <property type="component" value="Unassembled WGS sequence"/>
</dbReference>
<keyword evidence="12" id="KW-0175">Coiled coil</keyword>
<dbReference type="CDD" id="cd00038">
    <property type="entry name" value="CAP_ED"/>
    <property type="match status" value="2"/>
</dbReference>
<dbReference type="PROSITE" id="PS00889">
    <property type="entry name" value="CNMP_BINDING_2"/>
    <property type="match status" value="2"/>
</dbReference>
<dbReference type="PROSITE" id="PS50192">
    <property type="entry name" value="T_SNARE"/>
    <property type="match status" value="1"/>
</dbReference>
<dbReference type="GO" id="GO:0016020">
    <property type="term" value="C:membrane"/>
    <property type="evidence" value="ECO:0007669"/>
    <property type="project" value="UniProtKB-SubCell"/>
</dbReference>
<dbReference type="InterPro" id="IPR018490">
    <property type="entry name" value="cNMP-bd_dom_sf"/>
</dbReference>
<dbReference type="PROSITE" id="PS50042">
    <property type="entry name" value="CNMP_BINDING_3"/>
    <property type="match status" value="2"/>
</dbReference>
<dbReference type="GO" id="GO:0004862">
    <property type="term" value="F:cAMP-dependent protein kinase inhibitor activity"/>
    <property type="evidence" value="ECO:0007669"/>
    <property type="project" value="TreeGrafter"/>
</dbReference>
<dbReference type="SUPFAM" id="SSF47661">
    <property type="entry name" value="t-snare proteins"/>
    <property type="match status" value="1"/>
</dbReference>
<reference evidence="16 17" key="1">
    <citation type="submission" date="2019-07" db="EMBL/GenBank/DDBJ databases">
        <title>Draft genome assembly of a fouling barnacle, Amphibalanus amphitrite (Darwin, 1854): The first reference genome for Thecostraca.</title>
        <authorList>
            <person name="Kim W."/>
        </authorList>
    </citation>
    <scope>NUCLEOTIDE SEQUENCE [LARGE SCALE GENOMIC DNA]</scope>
    <source>
        <strain evidence="16">SNU_AA5</strain>
        <tissue evidence="16">Soma without cirri and trophi</tissue>
    </source>
</reference>
<dbReference type="AlphaFoldDB" id="A0A6A4WWN8"/>
<dbReference type="CDD" id="cd15847">
    <property type="entry name" value="SNARE_syntaxin7_like"/>
    <property type="match status" value="1"/>
</dbReference>
<dbReference type="GO" id="GO:0005484">
    <property type="term" value="F:SNAP receptor activity"/>
    <property type="evidence" value="ECO:0007669"/>
    <property type="project" value="InterPro"/>
</dbReference>
<keyword evidence="6" id="KW-0677">Repeat</keyword>
<dbReference type="PANTHER" id="PTHR11635">
    <property type="entry name" value="CAMP-DEPENDENT PROTEIN KINASE REGULATORY CHAIN"/>
    <property type="match status" value="1"/>
</dbReference>
<comment type="caution">
    <text evidence="16">The sequence shown here is derived from an EMBL/GenBank/DDBJ whole genome shotgun (WGS) entry which is preliminary data.</text>
</comment>
<feature type="transmembrane region" description="Helical" evidence="13">
    <location>
        <begin position="507"/>
        <end position="525"/>
    </location>
</feature>
<dbReference type="Gene3D" id="1.20.58.70">
    <property type="match status" value="1"/>
</dbReference>
<dbReference type="PANTHER" id="PTHR11635:SF152">
    <property type="entry name" value="CAMP-DEPENDENT PROTEIN KINASE TYPE I REGULATORY SUBUNIT-RELATED"/>
    <property type="match status" value="1"/>
</dbReference>
<dbReference type="FunFam" id="2.60.120.10:FF:000017">
    <property type="entry name" value="cAMP-dependent protein kinase type II regulatory subunit"/>
    <property type="match status" value="1"/>
</dbReference>
<dbReference type="PRINTS" id="PR00103">
    <property type="entry name" value="CAMPKINASE"/>
</dbReference>
<dbReference type="FunFam" id="1.20.58.70:FF:000006">
    <property type="entry name" value="Syntaxin 7"/>
    <property type="match status" value="1"/>
</dbReference>
<feature type="domain" description="Cyclic nucleotide-binding" evidence="14">
    <location>
        <begin position="145"/>
        <end position="261"/>
    </location>
</feature>
<dbReference type="InterPro" id="IPR014710">
    <property type="entry name" value="RmlC-like_jellyroll"/>
</dbReference>
<evidence type="ECO:0000256" key="9">
    <source>
        <dbReference type="ARBA" id="ARBA00023149"/>
    </source>
</evidence>
<dbReference type="InterPro" id="IPR006011">
    <property type="entry name" value="Syntaxin_N"/>
</dbReference>
<keyword evidence="8" id="KW-0813">Transport</keyword>
<dbReference type="Pfam" id="PF05739">
    <property type="entry name" value="SNARE"/>
    <property type="match status" value="1"/>
</dbReference>
<dbReference type="GO" id="GO:0005952">
    <property type="term" value="C:cAMP-dependent protein kinase complex"/>
    <property type="evidence" value="ECO:0007669"/>
    <property type="project" value="InterPro"/>
</dbReference>
<evidence type="ECO:0000313" key="17">
    <source>
        <dbReference type="Proteomes" id="UP000440578"/>
    </source>
</evidence>
<dbReference type="Gene3D" id="1.20.5.110">
    <property type="match status" value="1"/>
</dbReference>
<keyword evidence="17" id="KW-1185">Reference proteome</keyword>
<dbReference type="InterPro" id="IPR010989">
    <property type="entry name" value="SNARE"/>
</dbReference>
<dbReference type="Gene3D" id="2.60.120.10">
    <property type="entry name" value="Jelly Rolls"/>
    <property type="match status" value="2"/>
</dbReference>
<evidence type="ECO:0000259" key="15">
    <source>
        <dbReference type="PROSITE" id="PS50192"/>
    </source>
</evidence>
<evidence type="ECO:0000259" key="14">
    <source>
        <dbReference type="PROSITE" id="PS50042"/>
    </source>
</evidence>
<keyword evidence="7" id="KW-0547">Nucleotide-binding</keyword>
<protein>
    <recommendedName>
        <fullName evidence="10">cAMP-dependent protein kinase type II regulatory subunit</fullName>
    </recommendedName>
</protein>
<dbReference type="FunFam" id="2.60.120.10:FF:000108">
    <property type="entry name" value="cAMP-dependent protein kinase type II regulatory subunit"/>
    <property type="match status" value="1"/>
</dbReference>
<evidence type="ECO:0000256" key="13">
    <source>
        <dbReference type="SAM" id="Phobius"/>
    </source>
</evidence>
<keyword evidence="8" id="KW-0532">Neurotransmitter transport</keyword>
<dbReference type="Pfam" id="PF00027">
    <property type="entry name" value="cNMP_binding"/>
    <property type="match status" value="2"/>
</dbReference>
<dbReference type="SUPFAM" id="SSF51206">
    <property type="entry name" value="cAMP-binding domain-like"/>
    <property type="match status" value="2"/>
</dbReference>
<keyword evidence="9" id="KW-0114">cAMP</keyword>
<organism evidence="16 17">
    <name type="scientific">Amphibalanus amphitrite</name>
    <name type="common">Striped barnacle</name>
    <name type="synonym">Balanus amphitrite</name>
    <dbReference type="NCBI Taxonomy" id="1232801"/>
    <lineage>
        <taxon>Eukaryota</taxon>
        <taxon>Metazoa</taxon>
        <taxon>Ecdysozoa</taxon>
        <taxon>Arthropoda</taxon>
        <taxon>Crustacea</taxon>
        <taxon>Multicrustacea</taxon>
        <taxon>Cirripedia</taxon>
        <taxon>Thoracica</taxon>
        <taxon>Thoracicalcarea</taxon>
        <taxon>Balanomorpha</taxon>
        <taxon>Balanoidea</taxon>
        <taxon>Balanidae</taxon>
        <taxon>Amphibalaninae</taxon>
        <taxon>Amphibalanus</taxon>
    </lineage>
</organism>
<feature type="domain" description="Cyclic nucleotide-binding" evidence="14">
    <location>
        <begin position="21"/>
        <end position="142"/>
    </location>
</feature>
<feature type="coiled-coil region" evidence="12">
    <location>
        <begin position="377"/>
        <end position="447"/>
    </location>
</feature>
<evidence type="ECO:0000256" key="10">
    <source>
        <dbReference type="ARBA" id="ARBA00067959"/>
    </source>
</evidence>
<evidence type="ECO:0000256" key="12">
    <source>
        <dbReference type="SAM" id="Coils"/>
    </source>
</evidence>
<comment type="similarity">
    <text evidence="2">Belongs to the cAMP-dependent kinase regulatory chain family.</text>
</comment>
<keyword evidence="13" id="KW-0812">Transmembrane</keyword>
<comment type="similarity">
    <text evidence="3 11">Belongs to the syntaxin family.</text>
</comment>
<dbReference type="GO" id="GO:0016192">
    <property type="term" value="P:vesicle-mediated transport"/>
    <property type="evidence" value="ECO:0007669"/>
    <property type="project" value="InterPro"/>
</dbReference>
<name>A0A6A4WWN8_AMPAM</name>
<evidence type="ECO:0000256" key="8">
    <source>
        <dbReference type="ARBA" id="ARBA00022775"/>
    </source>
</evidence>
<keyword evidence="5" id="KW-0116">cAMP-binding</keyword>
<dbReference type="SMART" id="SM00100">
    <property type="entry name" value="cNMP"/>
    <property type="match status" value="2"/>
</dbReference>
<comment type="subcellular location">
    <subcellularLocation>
        <location evidence="1">Membrane</location>
        <topology evidence="1">Single-pass type IV membrane protein</topology>
    </subcellularLocation>
</comment>
<proteinExistence type="inferred from homology"/>
<evidence type="ECO:0000256" key="1">
    <source>
        <dbReference type="ARBA" id="ARBA00004211"/>
    </source>
</evidence>
<dbReference type="Pfam" id="PF14523">
    <property type="entry name" value="Syntaxin_2"/>
    <property type="match status" value="1"/>
</dbReference>
<dbReference type="GO" id="GO:0006836">
    <property type="term" value="P:neurotransmitter transport"/>
    <property type="evidence" value="ECO:0007669"/>
    <property type="project" value="UniProtKB-KW"/>
</dbReference>
<dbReference type="EMBL" id="VIIS01000382">
    <property type="protein sequence ID" value="KAF0309689.1"/>
    <property type="molecule type" value="Genomic_DNA"/>
</dbReference>
<dbReference type="SMART" id="SM00397">
    <property type="entry name" value="t_SNARE"/>
    <property type="match status" value="1"/>
</dbReference>
<dbReference type="OrthoDB" id="417078at2759"/>
<evidence type="ECO:0000256" key="4">
    <source>
        <dbReference type="ARBA" id="ARBA00022553"/>
    </source>
</evidence>
<dbReference type="InterPro" id="IPR000595">
    <property type="entry name" value="cNMP-bd_dom"/>
</dbReference>
<dbReference type="SMART" id="SM00503">
    <property type="entry name" value="SynN"/>
    <property type="match status" value="1"/>
</dbReference>
<dbReference type="GO" id="GO:0030552">
    <property type="term" value="F:cAMP binding"/>
    <property type="evidence" value="ECO:0007669"/>
    <property type="project" value="UniProtKB-KW"/>
</dbReference>
<dbReference type="GO" id="GO:0005829">
    <property type="term" value="C:cytosol"/>
    <property type="evidence" value="ECO:0007669"/>
    <property type="project" value="TreeGrafter"/>
</dbReference>
<evidence type="ECO:0000256" key="5">
    <source>
        <dbReference type="ARBA" id="ARBA00022566"/>
    </source>
</evidence>